<dbReference type="GO" id="GO:0033499">
    <property type="term" value="P:galactose catabolic process via UDP-galactose, Leloir pathway"/>
    <property type="evidence" value="ECO:0007669"/>
    <property type="project" value="TreeGrafter"/>
</dbReference>
<evidence type="ECO:0000313" key="5">
    <source>
        <dbReference type="Proteomes" id="UP000000466"/>
    </source>
</evidence>
<dbReference type="SUPFAM" id="SSF74650">
    <property type="entry name" value="Galactose mutarotase-like"/>
    <property type="match status" value="1"/>
</dbReference>
<dbReference type="Pfam" id="PF01263">
    <property type="entry name" value="Aldose_epim"/>
    <property type="match status" value="1"/>
</dbReference>
<organism evidence="4 5">
    <name type="scientific">Simiduia agarivorans (strain DSM 21679 / JCM 13881 / BCRC 17597 / SA1)</name>
    <dbReference type="NCBI Taxonomy" id="1117647"/>
    <lineage>
        <taxon>Bacteria</taxon>
        <taxon>Pseudomonadati</taxon>
        <taxon>Pseudomonadota</taxon>
        <taxon>Gammaproteobacteria</taxon>
        <taxon>Cellvibrionales</taxon>
        <taxon>Cellvibrionaceae</taxon>
        <taxon>Simiduia</taxon>
    </lineage>
</organism>
<dbReference type="GO" id="GO:0030246">
    <property type="term" value="F:carbohydrate binding"/>
    <property type="evidence" value="ECO:0007669"/>
    <property type="project" value="InterPro"/>
</dbReference>
<dbReference type="AlphaFoldDB" id="K4KQP2"/>
<dbReference type="STRING" id="1117647.M5M_16565"/>
<dbReference type="PANTHER" id="PTHR10091:SF0">
    <property type="entry name" value="GALACTOSE MUTAROTASE"/>
    <property type="match status" value="1"/>
</dbReference>
<dbReference type="OrthoDB" id="9779408at2"/>
<evidence type="ECO:0000256" key="3">
    <source>
        <dbReference type="ARBA" id="ARBA00023277"/>
    </source>
</evidence>
<gene>
    <name evidence="4" type="ordered locus">M5M_16565</name>
</gene>
<dbReference type="InterPro" id="IPR008183">
    <property type="entry name" value="Aldose_1/G6P_1-epimerase"/>
</dbReference>
<dbReference type="CDD" id="cd09019">
    <property type="entry name" value="galactose_mutarotase_like"/>
    <property type="match status" value="1"/>
</dbReference>
<keyword evidence="5" id="KW-1185">Reference proteome</keyword>
<protein>
    <submittedName>
        <fullName evidence="4">Galactose-1-epimerase</fullName>
    </submittedName>
</protein>
<dbReference type="InterPro" id="IPR047215">
    <property type="entry name" value="Galactose_mutarotase-like"/>
</dbReference>
<sequence length="321" mass="36154">MSALKGVQLSRDQLALICVPHGARLRSMTFNGQPMVLSYSQDAQWLADIYAVNAICGRVANRIANASFEWRGQHYRLSKNLGDHCLHGGERNFSNQAWHLVDWSATHCQFHIVSEDGDQGFPGRVEAWTDYRLEPDNRLHIHLKAKTNKPTPVDLTHHAYLTLGAGDCRELRLDLNADSVLEKRSDIPTGQHIRLDKLKLDRAHNLGQQIERWRQADWSDRHGFDHFFPICGAEGEPIKAATLLSETVEMTLHTDQPGIFLYTAGHLGGHFAPFSGVCLEAQGYPNAVNEPRFPSPVLMPGEIYQREIILQFSERVHAPTA</sequence>
<evidence type="ECO:0000256" key="2">
    <source>
        <dbReference type="ARBA" id="ARBA00023235"/>
    </source>
</evidence>
<keyword evidence="2" id="KW-0413">Isomerase</keyword>
<evidence type="ECO:0000313" key="4">
    <source>
        <dbReference type="EMBL" id="AFV00444.1"/>
    </source>
</evidence>
<dbReference type="InterPro" id="IPR014718">
    <property type="entry name" value="GH-type_carb-bd"/>
</dbReference>
<comment type="similarity">
    <text evidence="1">Belongs to the aldose epimerase family.</text>
</comment>
<dbReference type="InterPro" id="IPR011013">
    <property type="entry name" value="Gal_mutarotase_sf_dom"/>
</dbReference>
<dbReference type="EMBL" id="CP003746">
    <property type="protein sequence ID" value="AFV00444.1"/>
    <property type="molecule type" value="Genomic_DNA"/>
</dbReference>
<name>K4KQP2_SIMAS</name>
<dbReference type="HOGENOM" id="CLU_031753_1_0_6"/>
<keyword evidence="3" id="KW-0119">Carbohydrate metabolism</keyword>
<accession>K4KQP2</accession>
<dbReference type="eggNOG" id="COG2017">
    <property type="taxonomic scope" value="Bacteria"/>
</dbReference>
<dbReference type="PANTHER" id="PTHR10091">
    <property type="entry name" value="ALDOSE-1-EPIMERASE"/>
    <property type="match status" value="1"/>
</dbReference>
<reference evidence="4 5" key="1">
    <citation type="journal article" date="2013" name="Genome Announc.">
        <title>Complete genome sequence of Simiduia agarivorans SA1(T), a marine bacterium able to degrade a variety of polysaccharides.</title>
        <authorList>
            <person name="Lin S.Y."/>
            <person name="Shieh W.Y."/>
            <person name="Chen J.S."/>
            <person name="Tang S.L."/>
        </authorList>
    </citation>
    <scope>NUCLEOTIDE SEQUENCE [LARGE SCALE GENOMIC DNA]</scope>
    <source>
        <strain evidence="5">DSM 21679 / JCM 13881 / BCRC 17597 / SA1</strain>
    </source>
</reference>
<dbReference type="KEGG" id="saga:M5M_16565"/>
<dbReference type="GO" id="GO:0004034">
    <property type="term" value="F:aldose 1-epimerase activity"/>
    <property type="evidence" value="ECO:0007669"/>
    <property type="project" value="TreeGrafter"/>
</dbReference>
<evidence type="ECO:0000256" key="1">
    <source>
        <dbReference type="ARBA" id="ARBA00006206"/>
    </source>
</evidence>
<dbReference type="Gene3D" id="2.70.98.10">
    <property type="match status" value="1"/>
</dbReference>
<dbReference type="RefSeq" id="WP_015048596.1">
    <property type="nucleotide sequence ID" value="NC_018868.3"/>
</dbReference>
<dbReference type="GO" id="GO:0006006">
    <property type="term" value="P:glucose metabolic process"/>
    <property type="evidence" value="ECO:0007669"/>
    <property type="project" value="TreeGrafter"/>
</dbReference>
<dbReference type="Proteomes" id="UP000000466">
    <property type="component" value="Chromosome"/>
</dbReference>
<proteinExistence type="inferred from homology"/>